<protein>
    <submittedName>
        <fullName evidence="10">Type 4 prepilin peptidase 1</fullName>
    </submittedName>
</protein>
<keyword evidence="6 7" id="KW-0472">Membrane</keyword>
<comment type="caution">
    <text evidence="10">The sequence shown here is derived from an EMBL/GenBank/DDBJ whole genome shotgun (WGS) entry which is preliminary data.</text>
</comment>
<feature type="transmembrane region" description="Helical" evidence="7">
    <location>
        <begin position="179"/>
        <end position="204"/>
    </location>
</feature>
<evidence type="ECO:0000256" key="4">
    <source>
        <dbReference type="ARBA" id="ARBA00022692"/>
    </source>
</evidence>
<dbReference type="PANTHER" id="PTHR30487">
    <property type="entry name" value="TYPE 4 PREPILIN-LIKE PROTEINS LEADER PEPTIDE-PROCESSING ENZYME"/>
    <property type="match status" value="1"/>
</dbReference>
<proteinExistence type="inferred from homology"/>
<dbReference type="Gene3D" id="1.20.120.1220">
    <property type="match status" value="1"/>
</dbReference>
<evidence type="ECO:0000256" key="6">
    <source>
        <dbReference type="ARBA" id="ARBA00023136"/>
    </source>
</evidence>
<comment type="similarity">
    <text evidence="2">Belongs to the peptidase A24 family.</text>
</comment>
<name>A0A2V3WAJ3_9BACI</name>
<evidence type="ECO:0000313" key="10">
    <source>
        <dbReference type="EMBL" id="PXW90031.1"/>
    </source>
</evidence>
<sequence length="250" mass="27742">MIYIYSSFFFVLGLIMGSFFNVVGLRVPKGDFLKEERSYCPKCKKTLKAYELIPVVSYLLQAGKCRGCKEAIAPIYPAIELLTGLGFLSSYLVYGFSMELGLSLVIVSLSVIIIVTDLTYYLIPNKLLLIFLPLIMIMRFVAPLNPWWSSPVGALVGFALIFAVILLSQGGMGAGDMKYFFVLGYAFGVTHVLLIFLLSTIYGTLVNMVLLAMGKVTRKSKVPFGPYISLAALTVLFVGEPMINWYFGFF</sequence>
<keyword evidence="3" id="KW-1003">Cell membrane</keyword>
<evidence type="ECO:0000256" key="7">
    <source>
        <dbReference type="SAM" id="Phobius"/>
    </source>
</evidence>
<evidence type="ECO:0000256" key="2">
    <source>
        <dbReference type="ARBA" id="ARBA00005801"/>
    </source>
</evidence>
<feature type="domain" description="Prepilin peptidase A24 N-terminal" evidence="9">
    <location>
        <begin position="11"/>
        <end position="92"/>
    </location>
</feature>
<evidence type="ECO:0000256" key="1">
    <source>
        <dbReference type="ARBA" id="ARBA00004651"/>
    </source>
</evidence>
<dbReference type="OrthoDB" id="9789291at2"/>
<keyword evidence="4 7" id="KW-0812">Transmembrane</keyword>
<evidence type="ECO:0000256" key="3">
    <source>
        <dbReference type="ARBA" id="ARBA00022475"/>
    </source>
</evidence>
<evidence type="ECO:0000259" key="9">
    <source>
        <dbReference type="Pfam" id="PF06750"/>
    </source>
</evidence>
<feature type="transmembrane region" description="Helical" evidence="7">
    <location>
        <begin position="6"/>
        <end position="27"/>
    </location>
</feature>
<keyword evidence="5 7" id="KW-1133">Transmembrane helix</keyword>
<dbReference type="Proteomes" id="UP000247922">
    <property type="component" value="Unassembled WGS sequence"/>
</dbReference>
<feature type="transmembrane region" description="Helical" evidence="7">
    <location>
        <begin position="224"/>
        <end position="247"/>
    </location>
</feature>
<feature type="transmembrane region" description="Helical" evidence="7">
    <location>
        <begin position="100"/>
        <end position="120"/>
    </location>
</feature>
<reference evidence="10 11" key="1">
    <citation type="submission" date="2018-05" db="EMBL/GenBank/DDBJ databases">
        <title>Genomic Encyclopedia of Type Strains, Phase IV (KMG-IV): sequencing the most valuable type-strain genomes for metagenomic binning, comparative biology and taxonomic classification.</title>
        <authorList>
            <person name="Goeker M."/>
        </authorList>
    </citation>
    <scope>NUCLEOTIDE SEQUENCE [LARGE SCALE GENOMIC DNA]</scope>
    <source>
        <strain evidence="10 11">DSM 22440</strain>
    </source>
</reference>
<keyword evidence="11" id="KW-1185">Reference proteome</keyword>
<feature type="transmembrane region" description="Helical" evidence="7">
    <location>
        <begin position="127"/>
        <end position="142"/>
    </location>
</feature>
<dbReference type="GO" id="GO:0006465">
    <property type="term" value="P:signal peptide processing"/>
    <property type="evidence" value="ECO:0007669"/>
    <property type="project" value="TreeGrafter"/>
</dbReference>
<dbReference type="AlphaFoldDB" id="A0A2V3WAJ3"/>
<comment type="subcellular location">
    <subcellularLocation>
        <location evidence="1">Cell membrane</location>
        <topology evidence="1">Multi-pass membrane protein</topology>
    </subcellularLocation>
</comment>
<organism evidence="10 11">
    <name type="scientific">Streptohalobacillus salinus</name>
    <dbReference type="NCBI Taxonomy" id="621096"/>
    <lineage>
        <taxon>Bacteria</taxon>
        <taxon>Bacillati</taxon>
        <taxon>Bacillota</taxon>
        <taxon>Bacilli</taxon>
        <taxon>Bacillales</taxon>
        <taxon>Bacillaceae</taxon>
        <taxon>Streptohalobacillus</taxon>
    </lineage>
</organism>
<dbReference type="RefSeq" id="WP_110251567.1">
    <property type="nucleotide sequence ID" value="NZ_QJJR01000008.1"/>
</dbReference>
<dbReference type="InterPro" id="IPR000045">
    <property type="entry name" value="Prepilin_IV_endopep_pep"/>
</dbReference>
<evidence type="ECO:0000313" key="11">
    <source>
        <dbReference type="Proteomes" id="UP000247922"/>
    </source>
</evidence>
<feature type="transmembrane region" description="Helical" evidence="7">
    <location>
        <begin position="148"/>
        <end position="167"/>
    </location>
</feature>
<evidence type="ECO:0000259" key="8">
    <source>
        <dbReference type="Pfam" id="PF01478"/>
    </source>
</evidence>
<dbReference type="InterPro" id="IPR050882">
    <property type="entry name" value="Prepilin_peptidase/N-MTase"/>
</dbReference>
<dbReference type="Pfam" id="PF06750">
    <property type="entry name" value="A24_N_bact"/>
    <property type="match status" value="1"/>
</dbReference>
<accession>A0A2V3WAJ3</accession>
<dbReference type="PANTHER" id="PTHR30487:SF0">
    <property type="entry name" value="PREPILIN LEADER PEPTIDASE_N-METHYLTRANSFERASE-RELATED"/>
    <property type="match status" value="1"/>
</dbReference>
<evidence type="ECO:0000256" key="5">
    <source>
        <dbReference type="ARBA" id="ARBA00022989"/>
    </source>
</evidence>
<feature type="domain" description="Prepilin type IV endopeptidase peptidase" evidence="8">
    <location>
        <begin position="104"/>
        <end position="206"/>
    </location>
</feature>
<dbReference type="Pfam" id="PF01478">
    <property type="entry name" value="Peptidase_A24"/>
    <property type="match status" value="1"/>
</dbReference>
<gene>
    <name evidence="10" type="ORF">DES38_10842</name>
</gene>
<dbReference type="InterPro" id="IPR010627">
    <property type="entry name" value="Prepilin_pept_A24_N"/>
</dbReference>
<dbReference type="GO" id="GO:0004190">
    <property type="term" value="F:aspartic-type endopeptidase activity"/>
    <property type="evidence" value="ECO:0007669"/>
    <property type="project" value="InterPro"/>
</dbReference>
<dbReference type="GO" id="GO:0005886">
    <property type="term" value="C:plasma membrane"/>
    <property type="evidence" value="ECO:0007669"/>
    <property type="project" value="UniProtKB-SubCell"/>
</dbReference>
<dbReference type="EMBL" id="QJJR01000008">
    <property type="protein sequence ID" value="PXW90031.1"/>
    <property type="molecule type" value="Genomic_DNA"/>
</dbReference>